<dbReference type="AlphaFoldDB" id="A0A7U4GGX3"/>
<dbReference type="PANTHER" id="PTHR33420">
    <property type="entry name" value="FIMBRIAL SUBUNIT ELFA-RELATED"/>
    <property type="match status" value="1"/>
</dbReference>
<name>A0A7U4GGX3_YEREN</name>
<evidence type="ECO:0000256" key="4">
    <source>
        <dbReference type="ARBA" id="ARBA00023263"/>
    </source>
</evidence>
<comment type="subcellular location">
    <subcellularLocation>
        <location evidence="1">Fimbrium</location>
    </subcellularLocation>
</comment>
<dbReference type="Proteomes" id="UP000230961">
    <property type="component" value="Chromosome"/>
</dbReference>
<evidence type="ECO:0000256" key="3">
    <source>
        <dbReference type="ARBA" id="ARBA00022729"/>
    </source>
</evidence>
<dbReference type="Gene3D" id="2.60.40.1090">
    <property type="entry name" value="Fimbrial-type adhesion domain"/>
    <property type="match status" value="1"/>
</dbReference>
<dbReference type="InterPro" id="IPR008966">
    <property type="entry name" value="Adhesion_dom_sf"/>
</dbReference>
<protein>
    <submittedName>
        <fullName evidence="7">Fimbrial protein</fullName>
    </submittedName>
</protein>
<dbReference type="InterPro" id="IPR050263">
    <property type="entry name" value="Bact_Fimbrial_Adh_Pro"/>
</dbReference>
<dbReference type="EMBL" id="CP007448">
    <property type="protein sequence ID" value="AHM75047.1"/>
    <property type="molecule type" value="Genomic_DNA"/>
</dbReference>
<comment type="similarity">
    <text evidence="2">Belongs to the fimbrial protein family.</text>
</comment>
<evidence type="ECO:0000259" key="6">
    <source>
        <dbReference type="Pfam" id="PF00419"/>
    </source>
</evidence>
<proteinExistence type="inferred from homology"/>
<evidence type="ECO:0000313" key="7">
    <source>
        <dbReference type="EMBL" id="AHM75047.1"/>
    </source>
</evidence>
<feature type="domain" description="Fimbrial-type adhesion" evidence="6">
    <location>
        <begin position="197"/>
        <end position="347"/>
    </location>
</feature>
<organism evidence="7 8">
    <name type="scientific">Yersinia enterocolitica LC20</name>
    <dbReference type="NCBI Taxonomy" id="1443113"/>
    <lineage>
        <taxon>Bacteria</taxon>
        <taxon>Pseudomonadati</taxon>
        <taxon>Pseudomonadota</taxon>
        <taxon>Gammaproteobacteria</taxon>
        <taxon>Enterobacterales</taxon>
        <taxon>Yersiniaceae</taxon>
        <taxon>Yersinia</taxon>
    </lineage>
</organism>
<dbReference type="GO" id="GO:0043709">
    <property type="term" value="P:cell adhesion involved in single-species biofilm formation"/>
    <property type="evidence" value="ECO:0007669"/>
    <property type="project" value="TreeGrafter"/>
</dbReference>
<evidence type="ECO:0000313" key="8">
    <source>
        <dbReference type="Proteomes" id="UP000230961"/>
    </source>
</evidence>
<keyword evidence="3 5" id="KW-0732">Signal</keyword>
<gene>
    <name evidence="7" type="ORF">LC20_03794</name>
</gene>
<evidence type="ECO:0000256" key="1">
    <source>
        <dbReference type="ARBA" id="ARBA00004561"/>
    </source>
</evidence>
<reference evidence="7 8" key="1">
    <citation type="submission" date="2017-11" db="EMBL/GenBank/DDBJ databases">
        <title>The complete genome sequence and comparative genome analysis of Yersinia enterocolitica strain LC20.</title>
        <authorList>
            <person name="Shi G."/>
            <person name="Su M."/>
            <person name="Liang J."/>
            <person name="Gu W."/>
            <person name="Xiao Y."/>
            <person name="Zhang Z."/>
            <person name="Qiu H."/>
            <person name="Duan R."/>
            <person name="Zhang Z."/>
            <person name="Li Y."/>
            <person name="Zhang X."/>
            <person name="Ling Y."/>
            <person name="Song L."/>
            <person name="Chen M."/>
            <person name="Zhao Y."/>
            <person name="Wu J."/>
            <person name="Jing H."/>
            <person name="Xiao J."/>
            <person name="Wang X."/>
        </authorList>
    </citation>
    <scope>NUCLEOTIDE SEQUENCE [LARGE SCALE GENOMIC DNA]</scope>
    <source>
        <strain evidence="7 8">LC20</strain>
    </source>
</reference>
<dbReference type="Pfam" id="PF00419">
    <property type="entry name" value="Fimbrial"/>
    <property type="match status" value="1"/>
</dbReference>
<dbReference type="KEGG" id="yel:LC20_03794"/>
<dbReference type="InterPro" id="IPR000259">
    <property type="entry name" value="Adhesion_dom_fimbrial"/>
</dbReference>
<dbReference type="SUPFAM" id="SSF49401">
    <property type="entry name" value="Bacterial adhesins"/>
    <property type="match status" value="1"/>
</dbReference>
<keyword evidence="4" id="KW-0281">Fimbrium</keyword>
<feature type="chain" id="PRO_5031399251" evidence="5">
    <location>
        <begin position="27"/>
        <end position="347"/>
    </location>
</feature>
<dbReference type="PANTHER" id="PTHR33420:SF3">
    <property type="entry name" value="FIMBRIAL SUBUNIT ELFA"/>
    <property type="match status" value="1"/>
</dbReference>
<dbReference type="InterPro" id="IPR036937">
    <property type="entry name" value="Adhesion_dom_fimbrial_sf"/>
</dbReference>
<evidence type="ECO:0000256" key="5">
    <source>
        <dbReference type="SAM" id="SignalP"/>
    </source>
</evidence>
<dbReference type="GO" id="GO:0009289">
    <property type="term" value="C:pilus"/>
    <property type="evidence" value="ECO:0007669"/>
    <property type="project" value="UniProtKB-SubCell"/>
</dbReference>
<accession>A0A7U4GGX3</accession>
<sequence length="347" mass="37293">MHFKLRKIMKRMILPLFISVASIAPAYSINSNLSISPINYQNPADSVTDFNLLTGKWDATDNKQFCSFSEVAKQKNQAVIVSSSASSGYSAVMEGTTYTIFSTNMNGIGWIMGAKDTAAPSWTPLTSSETTVYPYPGHSSAVNNLGANIQFAFVKLPGYLSLGANIFPAQKIADFNCYFNGTFIQSSSINVNTATINIAALSCKVTTAKNVPIPLGIFMTSDLPAVGRNFGNYNTEVQLNCDSGVTPWMTISDASNANNTSNIIELSPDSTASGIGVQVFYNNQTTAKSLGMDTSSKDNPNQFQVNNKTTSNGQTVSIPLQFKYIRTEESVTAGDANATATVTFSYQ</sequence>
<feature type="signal peptide" evidence="5">
    <location>
        <begin position="1"/>
        <end position="26"/>
    </location>
</feature>
<evidence type="ECO:0000256" key="2">
    <source>
        <dbReference type="ARBA" id="ARBA00006671"/>
    </source>
</evidence>